<dbReference type="RefSeq" id="WP_307107377.1">
    <property type="nucleotide sequence ID" value="NZ_JAUTAS010000001.1"/>
</dbReference>
<keyword evidence="1" id="KW-1133">Transmembrane helix</keyword>
<dbReference type="AlphaFoldDB" id="A0AAP5ALA9"/>
<evidence type="ECO:0000313" key="3">
    <source>
        <dbReference type="Proteomes" id="UP001226084"/>
    </source>
</evidence>
<dbReference type="Proteomes" id="UP001226084">
    <property type="component" value="Unassembled WGS sequence"/>
</dbReference>
<sequence>MDTLSGSEDAYKALVDNAPEGWLLGLLAFAVLEQERIEWMRHVETRSGCLPTSEQVCNWYEQQPVSALNRARSTAEGVLNGYSEDVSRSIDESYRASIRDGVVVAEIRSSNRFWPKFVANVAAGVVGAAIFSVLLVLIVLVAVRDPSPVGLIKHAQEAQSER</sequence>
<name>A0AAP5ALA9_9GAMM</name>
<feature type="transmembrane region" description="Helical" evidence="1">
    <location>
        <begin position="117"/>
        <end position="143"/>
    </location>
</feature>
<evidence type="ECO:0000256" key="1">
    <source>
        <dbReference type="SAM" id="Phobius"/>
    </source>
</evidence>
<keyword evidence="1" id="KW-0812">Transmembrane</keyword>
<reference evidence="2" key="1">
    <citation type="submission" date="2023-07" db="EMBL/GenBank/DDBJ databases">
        <title>Functional and genomic diversity of the sorghum phyllosphere microbiome.</title>
        <authorList>
            <person name="Shade A."/>
        </authorList>
    </citation>
    <scope>NUCLEOTIDE SEQUENCE</scope>
    <source>
        <strain evidence="2">SORGH_AS_0457</strain>
    </source>
</reference>
<dbReference type="EMBL" id="JAUTAS010000001">
    <property type="protein sequence ID" value="MDQ1109588.1"/>
    <property type="molecule type" value="Genomic_DNA"/>
</dbReference>
<organism evidence="2 3">
    <name type="scientific">Stenotrophomonas rhizophila</name>
    <dbReference type="NCBI Taxonomy" id="216778"/>
    <lineage>
        <taxon>Bacteria</taxon>
        <taxon>Pseudomonadati</taxon>
        <taxon>Pseudomonadota</taxon>
        <taxon>Gammaproteobacteria</taxon>
        <taxon>Lysobacterales</taxon>
        <taxon>Lysobacteraceae</taxon>
        <taxon>Stenotrophomonas</taxon>
    </lineage>
</organism>
<keyword evidence="1" id="KW-0472">Membrane</keyword>
<proteinExistence type="predicted"/>
<accession>A0AAP5ALA9</accession>
<protein>
    <submittedName>
        <fullName evidence="2">Uncharacterized protein</fullName>
    </submittedName>
</protein>
<evidence type="ECO:0000313" key="2">
    <source>
        <dbReference type="EMBL" id="MDQ1109588.1"/>
    </source>
</evidence>
<gene>
    <name evidence="2" type="ORF">QE424_002747</name>
</gene>
<comment type="caution">
    <text evidence="2">The sequence shown here is derived from an EMBL/GenBank/DDBJ whole genome shotgun (WGS) entry which is preliminary data.</text>
</comment>